<dbReference type="Gene3D" id="3.40.50.1010">
    <property type="entry name" value="5'-nuclease"/>
    <property type="match status" value="1"/>
</dbReference>
<feature type="domain" description="PIN" evidence="1">
    <location>
        <begin position="3"/>
        <end position="116"/>
    </location>
</feature>
<name>A0ABS4BGI3_9HYPH</name>
<reference evidence="2 3" key="1">
    <citation type="submission" date="2021-04" db="EMBL/GenBank/DDBJ databases">
        <title>Whole genome sequence of Jiella sp. KSK16Y-1.</title>
        <authorList>
            <person name="Tuo L."/>
        </authorList>
    </citation>
    <scope>NUCLEOTIDE SEQUENCE [LARGE SCALE GENOMIC DNA]</scope>
    <source>
        <strain evidence="2 3">KSK16Y-1</strain>
    </source>
</reference>
<comment type="caution">
    <text evidence="2">The sequence shown here is derived from an EMBL/GenBank/DDBJ whole genome shotgun (WGS) entry which is preliminary data.</text>
</comment>
<accession>A0ABS4BGI3</accession>
<dbReference type="SUPFAM" id="SSF88723">
    <property type="entry name" value="PIN domain-like"/>
    <property type="match status" value="1"/>
</dbReference>
<evidence type="ECO:0000313" key="2">
    <source>
        <dbReference type="EMBL" id="MBP0615872.1"/>
    </source>
</evidence>
<dbReference type="Pfam" id="PF01850">
    <property type="entry name" value="PIN"/>
    <property type="match status" value="1"/>
</dbReference>
<dbReference type="CDD" id="cd18682">
    <property type="entry name" value="PIN_VapC-like"/>
    <property type="match status" value="1"/>
</dbReference>
<organism evidence="2 3">
    <name type="scientific">Jiella mangrovi</name>
    <dbReference type="NCBI Taxonomy" id="2821407"/>
    <lineage>
        <taxon>Bacteria</taxon>
        <taxon>Pseudomonadati</taxon>
        <taxon>Pseudomonadota</taxon>
        <taxon>Alphaproteobacteria</taxon>
        <taxon>Hyphomicrobiales</taxon>
        <taxon>Aurantimonadaceae</taxon>
        <taxon>Jiella</taxon>
    </lineage>
</organism>
<keyword evidence="3" id="KW-1185">Reference proteome</keyword>
<dbReference type="Proteomes" id="UP000678276">
    <property type="component" value="Unassembled WGS sequence"/>
</dbReference>
<sequence length="126" mass="13636">MTIVLDSSAVLAYLWNEPGSETLRPHMRDGRISSVNVVEVVSKLIDHGLTGDAAKLMLAGLDLATVPFDRSQAQLAGTLRSQTRRLGLSLGDRACLALALLEKARIITADRAWSKVSLGLEIEVIR</sequence>
<protein>
    <submittedName>
        <fullName evidence="2">Type II toxin-antitoxin system VapC family toxin</fullName>
    </submittedName>
</protein>
<evidence type="ECO:0000313" key="3">
    <source>
        <dbReference type="Proteomes" id="UP000678276"/>
    </source>
</evidence>
<dbReference type="EMBL" id="JAGJCF010000005">
    <property type="protein sequence ID" value="MBP0615872.1"/>
    <property type="molecule type" value="Genomic_DNA"/>
</dbReference>
<proteinExistence type="predicted"/>
<gene>
    <name evidence="2" type="ORF">J6595_09795</name>
</gene>
<dbReference type="InterPro" id="IPR002716">
    <property type="entry name" value="PIN_dom"/>
</dbReference>
<evidence type="ECO:0000259" key="1">
    <source>
        <dbReference type="Pfam" id="PF01850"/>
    </source>
</evidence>
<dbReference type="InterPro" id="IPR029060">
    <property type="entry name" value="PIN-like_dom_sf"/>
</dbReference>